<feature type="coiled-coil region" evidence="1">
    <location>
        <begin position="229"/>
        <end position="299"/>
    </location>
</feature>
<sequence>MTNQTYEIEIFKAGEHTASNGATLDFPRHKLREAVTTYNPQIFRAPAIISHDTGGISDNSIADKELCYGVPHKLRLDGDSLRAIFTKLSPKLVQWLRDGALHSLSPSFYLPNSPNNPYPGKLSLRHIAFLGKTPPAVKGLAPIPQPPVDWSEAEFEEFGYCEFNVFAPEEGVVDFSIGITNMQVNPHMIAADLFQRYRENLIATEDLETAESVLPGETIAALREQAVQEQQKDRQILDLQMEVQELRNKCSEFESQLENYSNWDEDEDEMDYGQMKLEYGQMKLEYGQMKSRIAELEEMMDEESEYGEGYYKRKCGDKDKQIAELTEQLKLKKPAETTMSPMSYSEMTDYKGLMKTLKMTASAVAEATGIDIDELTDYVNGDGELTKKEIEKLNSILNTEMSDKQEEIEYAETQLATKIAELAEREDALSQREAELADKEQKAEFSEVSKKVDELINAGKVNAQRRDRTIKLLLNASNENLIEFSEDEMLTPRQELLAQLESTKPWNFSETIVRGEEIPTTDNSIAVTPGATQESVQGLAAVNAWCIANKKDFNSDADFNEALKALNIEF</sequence>
<evidence type="ECO:0000313" key="2">
    <source>
        <dbReference type="EMBL" id="QBQ73268.1"/>
    </source>
</evidence>
<dbReference type="CDD" id="cd00093">
    <property type="entry name" value="HTH_XRE"/>
    <property type="match status" value="1"/>
</dbReference>
<protein>
    <submittedName>
        <fullName evidence="2">Prohead scaffold and peptidase</fullName>
    </submittedName>
</protein>
<reference evidence="2 3" key="1">
    <citation type="submission" date="2019-03" db="EMBL/GenBank/DDBJ databases">
        <title>Diversity and diversification of Nodularia spumigena cyanophages in the Baltic Sea.</title>
        <authorList>
            <person name="Sulcius S."/>
            <person name="Holmfeldt K."/>
            <person name="Simoliunas E."/>
        </authorList>
    </citation>
    <scope>NUCLEOTIDE SEQUENCE [LARGE SCALE GENOMIC DNA]</scope>
</reference>
<gene>
    <name evidence="2" type="ORF">kac65v161_gp030</name>
</gene>
<feature type="coiled-coil region" evidence="1">
    <location>
        <begin position="387"/>
        <end position="442"/>
    </location>
</feature>
<accession>A0A482MI52</accession>
<keyword evidence="1" id="KW-0175">Coiled coil</keyword>
<organism evidence="2 3">
    <name type="scientific">Nodularia phage vB_NspS-kac65v161</name>
    <dbReference type="NCBI Taxonomy" id="2557580"/>
    <lineage>
        <taxon>Viruses</taxon>
        <taxon>Duplodnaviria</taxon>
        <taxon>Heunggongvirae</taxon>
        <taxon>Uroviricota</taxon>
        <taxon>Caudoviricetes</taxon>
        <taxon>Ravarandavirus</taxon>
        <taxon>Ravarandavirus kac65v151</taxon>
    </lineage>
</organism>
<dbReference type="InterPro" id="IPR001387">
    <property type="entry name" value="Cro/C1-type_HTH"/>
</dbReference>
<dbReference type="Proteomes" id="UP000310326">
    <property type="component" value="Segment"/>
</dbReference>
<proteinExistence type="predicted"/>
<evidence type="ECO:0000313" key="3">
    <source>
        <dbReference type="Proteomes" id="UP000310326"/>
    </source>
</evidence>
<name>A0A482MI52_9CAUD</name>
<evidence type="ECO:0000256" key="1">
    <source>
        <dbReference type="SAM" id="Coils"/>
    </source>
</evidence>
<dbReference type="EMBL" id="MK605243">
    <property type="protein sequence ID" value="QBQ73268.1"/>
    <property type="molecule type" value="Genomic_DNA"/>
</dbReference>